<organism evidence="11 12">
    <name type="scientific">Protea cynaroides</name>
    <dbReference type="NCBI Taxonomy" id="273540"/>
    <lineage>
        <taxon>Eukaryota</taxon>
        <taxon>Viridiplantae</taxon>
        <taxon>Streptophyta</taxon>
        <taxon>Embryophyta</taxon>
        <taxon>Tracheophyta</taxon>
        <taxon>Spermatophyta</taxon>
        <taxon>Magnoliopsida</taxon>
        <taxon>Proteales</taxon>
        <taxon>Proteaceae</taxon>
        <taxon>Protea</taxon>
    </lineage>
</organism>
<dbReference type="Gene3D" id="3.90.550.10">
    <property type="entry name" value="Spore Coat Polysaccharide Biosynthesis Protein SpsA, Chain A"/>
    <property type="match status" value="2"/>
</dbReference>
<feature type="transmembrane region" description="Helical" evidence="10">
    <location>
        <begin position="564"/>
        <end position="591"/>
    </location>
</feature>
<dbReference type="InterPro" id="IPR005150">
    <property type="entry name" value="Cellulose_synth"/>
</dbReference>
<feature type="transmembrane region" description="Helical" evidence="10">
    <location>
        <begin position="521"/>
        <end position="543"/>
    </location>
</feature>
<dbReference type="EMBL" id="JAMYWD010000009">
    <property type="protein sequence ID" value="KAJ4961068.1"/>
    <property type="molecule type" value="Genomic_DNA"/>
</dbReference>
<feature type="transmembrane region" description="Helical" evidence="10">
    <location>
        <begin position="68"/>
        <end position="87"/>
    </location>
</feature>
<dbReference type="GO" id="GO:0071555">
    <property type="term" value="P:cell wall organization"/>
    <property type="evidence" value="ECO:0007669"/>
    <property type="project" value="UniProtKB-KW"/>
</dbReference>
<evidence type="ECO:0008006" key="13">
    <source>
        <dbReference type="Google" id="ProtNLM"/>
    </source>
</evidence>
<keyword evidence="12" id="KW-1185">Reference proteome</keyword>
<feature type="binding site" evidence="9">
    <location>
        <position position="157"/>
    </location>
    <ligand>
        <name>UDP-alpha-D-glucose</name>
        <dbReference type="ChEBI" id="CHEBI:58885"/>
    </ligand>
</feature>
<evidence type="ECO:0000256" key="2">
    <source>
        <dbReference type="ARBA" id="ARBA00022676"/>
    </source>
</evidence>
<dbReference type="PANTHER" id="PTHR13301">
    <property type="entry name" value="X-BOX TRANSCRIPTION FACTOR-RELATED"/>
    <property type="match status" value="1"/>
</dbReference>
<evidence type="ECO:0000313" key="12">
    <source>
        <dbReference type="Proteomes" id="UP001141806"/>
    </source>
</evidence>
<evidence type="ECO:0000256" key="7">
    <source>
        <dbReference type="ARBA" id="ARBA00023316"/>
    </source>
</evidence>
<evidence type="ECO:0000313" key="11">
    <source>
        <dbReference type="EMBL" id="KAJ4961068.1"/>
    </source>
</evidence>
<evidence type="ECO:0000256" key="4">
    <source>
        <dbReference type="ARBA" id="ARBA00022692"/>
    </source>
</evidence>
<comment type="subcellular location">
    <subcellularLocation>
        <location evidence="1">Endomembrane system</location>
        <topology evidence="1">Multi-pass membrane protein</topology>
    </subcellularLocation>
</comment>
<keyword evidence="3" id="KW-0808">Transferase</keyword>
<evidence type="ECO:0000256" key="8">
    <source>
        <dbReference type="PIRSR" id="PIRSR605150-1"/>
    </source>
</evidence>
<dbReference type="InterPro" id="IPR029044">
    <property type="entry name" value="Nucleotide-diphossugar_trans"/>
</dbReference>
<feature type="active site" evidence="8">
    <location>
        <position position="157"/>
    </location>
</feature>
<evidence type="ECO:0000256" key="9">
    <source>
        <dbReference type="PIRSR" id="PIRSR605150-2"/>
    </source>
</evidence>
<keyword evidence="4 10" id="KW-0812">Transmembrane</keyword>
<keyword evidence="5 10" id="KW-1133">Transmembrane helix</keyword>
<evidence type="ECO:0000256" key="10">
    <source>
        <dbReference type="SAM" id="Phobius"/>
    </source>
</evidence>
<dbReference type="GO" id="GO:0012505">
    <property type="term" value="C:endomembrane system"/>
    <property type="evidence" value="ECO:0007669"/>
    <property type="project" value="UniProtKB-SubCell"/>
</dbReference>
<feature type="active site" evidence="8">
    <location>
        <position position="410"/>
    </location>
</feature>
<evidence type="ECO:0000256" key="1">
    <source>
        <dbReference type="ARBA" id="ARBA00004127"/>
    </source>
</evidence>
<name>A0A9Q0K4F3_9MAGN</name>
<dbReference type="GO" id="GO:0016760">
    <property type="term" value="F:cellulose synthase (UDP-forming) activity"/>
    <property type="evidence" value="ECO:0007669"/>
    <property type="project" value="InterPro"/>
</dbReference>
<evidence type="ECO:0000256" key="6">
    <source>
        <dbReference type="ARBA" id="ARBA00023136"/>
    </source>
</evidence>
<keyword evidence="6 10" id="KW-0472">Membrane</keyword>
<evidence type="ECO:0000256" key="5">
    <source>
        <dbReference type="ARBA" id="ARBA00022989"/>
    </source>
</evidence>
<feature type="transmembrane region" description="Helical" evidence="10">
    <location>
        <begin position="642"/>
        <end position="660"/>
    </location>
</feature>
<protein>
    <recommendedName>
        <fullName evidence="13">Cellulose synthase-like protein G3</fullName>
    </recommendedName>
</protein>
<feature type="transmembrane region" description="Helical" evidence="10">
    <location>
        <begin position="672"/>
        <end position="695"/>
    </location>
</feature>
<dbReference type="Proteomes" id="UP001141806">
    <property type="component" value="Unassembled WGS sequence"/>
</dbReference>
<dbReference type="Pfam" id="PF03552">
    <property type="entry name" value="Cellulose_synt"/>
    <property type="match status" value="2"/>
</dbReference>
<keyword evidence="7" id="KW-0961">Cell wall biogenesis/degradation</keyword>
<dbReference type="GO" id="GO:0030244">
    <property type="term" value="P:cellulose biosynthetic process"/>
    <property type="evidence" value="ECO:0007669"/>
    <property type="project" value="InterPro"/>
</dbReference>
<feature type="transmembrane region" description="Helical" evidence="10">
    <location>
        <begin position="611"/>
        <end position="630"/>
    </location>
</feature>
<proteinExistence type="predicted"/>
<accession>A0A9Q0K4F3</accession>
<dbReference type="GO" id="GO:0016020">
    <property type="term" value="C:membrane"/>
    <property type="evidence" value="ECO:0007669"/>
    <property type="project" value="InterPro"/>
</dbReference>
<feature type="binding site" evidence="9">
    <location>
        <position position="127"/>
    </location>
    <ligand>
        <name>UDP-alpha-D-glucose</name>
        <dbReference type="ChEBI" id="CHEBI:58885"/>
    </ligand>
</feature>
<feature type="transmembrane region" description="Helical" evidence="10">
    <location>
        <begin position="31"/>
        <end position="48"/>
    </location>
</feature>
<dbReference type="SUPFAM" id="SSF53448">
    <property type="entry name" value="Nucleotide-diphospho-sugar transferases"/>
    <property type="match status" value="1"/>
</dbReference>
<gene>
    <name evidence="11" type="ORF">NE237_020978</name>
</gene>
<dbReference type="OrthoDB" id="1898515at2759"/>
<reference evidence="11" key="1">
    <citation type="journal article" date="2023" name="Plant J.">
        <title>The genome of the king protea, Protea cynaroides.</title>
        <authorList>
            <person name="Chang J."/>
            <person name="Duong T.A."/>
            <person name="Schoeman C."/>
            <person name="Ma X."/>
            <person name="Roodt D."/>
            <person name="Barker N."/>
            <person name="Li Z."/>
            <person name="Van de Peer Y."/>
            <person name="Mizrachi E."/>
        </authorList>
    </citation>
    <scope>NUCLEOTIDE SEQUENCE</scope>
    <source>
        <tissue evidence="11">Young leaves</tissue>
    </source>
</reference>
<comment type="caution">
    <text evidence="11">The sequence shown here is derived from an EMBL/GenBank/DDBJ whole genome shotgun (WGS) entry which is preliminary data.</text>
</comment>
<feature type="binding site" evidence="9">
    <location>
        <position position="128"/>
    </location>
    <ligand>
        <name>UDP-alpha-D-glucose</name>
        <dbReference type="ChEBI" id="CHEBI:58885"/>
    </ligand>
</feature>
<feature type="transmembrane region" description="Helical" evidence="10">
    <location>
        <begin position="482"/>
        <end position="501"/>
    </location>
</feature>
<dbReference type="AlphaFoldDB" id="A0A9Q0K4F3"/>
<evidence type="ECO:0000256" key="3">
    <source>
        <dbReference type="ARBA" id="ARBA00022679"/>
    </source>
</evidence>
<sequence length="697" mass="78086">MKDVTEEKAAAGRCTRLHTTQLLRRTPLNRAFALVYASALVALVYRHIHHNNSSSSSSSSSSSNSFLFLPYLMMMVADAMFAFMRATTDSLRLYPVRHQEFPEKLDYNHHDQYPGVDVFICTADPYKEPPMGVVNTALSVLGYEYPPEKLTVYLSDDGGSELTLFAFMEAAKFAHHWLSFCRDFGLLDRCPDAYFGTGTTHTSREAHNMKIMYEEMKVKVDRVMKRGSLSPEEPEHDAFNKLTAGSTLDHPAVIQLRVSATMSNAPVVMNLDCDTISNDPKTLLRVLCYLADPVVGPKLAYVQFPQRFHGIDKNDIYGNDHRRLYQIDPLGMDDLAGTRYIGSGCFFQRRSFFGGPSDIPKLNSHRDSDKSFISSKTVLDSAHHVASCKHEHGTNWGIEIGFRYGSLAEDYKTSYMQQCKGWNAVFCHPKRAAFLGGSPFTLNDVLNQNIRWAIGLLEVAVSKYSPITYGTRAMGLLMGLAYAHNGFEGTWCLPITTYAYIPQLALLSGVSLFPKVSDPWFYLYAFLFLGAYIQDCLEFILAGGTIRKWWNDQRMWMIRGNSSYLFGCVTFLLNLLGFAASGFNVTSKVVIGEQRKRYDQGIFEFGVPSPMFVPLTATAILNLIAFVVGLGGVLRDRNAGEMFVQLFISGFVMVNCWPIYEAIALRKDAGKMPAKITIISFLLVCLLYLASSLALKL</sequence>
<keyword evidence="2" id="KW-0328">Glycosyltransferase</keyword>